<protein>
    <submittedName>
        <fullName evidence="1">Uncharacterized protein</fullName>
    </submittedName>
</protein>
<accession>A0A634F481</accession>
<sequence>MPGGATLTWPTIARLVGRIRCLHRHPALIPQRIHINGIHHFFTDEKRSAQRTHVLWPAGQRCTL</sequence>
<comment type="caution">
    <text evidence="1">The sequence shown here is derived from an EMBL/GenBank/DDBJ whole genome shotgun (WGS) entry which is preliminary data.</text>
</comment>
<gene>
    <name evidence="1" type="ORF">CBX91_07545</name>
</gene>
<name>A0A634F481_SALER</name>
<dbReference type="EMBL" id="AAMHSF010000002">
    <property type="protein sequence ID" value="EDH4583980.1"/>
    <property type="molecule type" value="Genomic_DNA"/>
</dbReference>
<organism evidence="1">
    <name type="scientific">Salmonella enterica</name>
    <name type="common">Salmonella choleraesuis</name>
    <dbReference type="NCBI Taxonomy" id="28901"/>
    <lineage>
        <taxon>Bacteria</taxon>
        <taxon>Pseudomonadati</taxon>
        <taxon>Pseudomonadota</taxon>
        <taxon>Gammaproteobacteria</taxon>
        <taxon>Enterobacterales</taxon>
        <taxon>Enterobacteriaceae</taxon>
        <taxon>Salmonella</taxon>
    </lineage>
</organism>
<proteinExistence type="predicted"/>
<evidence type="ECO:0000313" key="1">
    <source>
        <dbReference type="EMBL" id="EDH4583980.1"/>
    </source>
</evidence>
<dbReference type="AlphaFoldDB" id="A0A634F481"/>
<reference evidence="1" key="1">
    <citation type="submission" date="2018-07" db="EMBL/GenBank/DDBJ databases">
        <authorList>
            <consortium name="PulseNet: The National Subtyping Network for Foodborne Disease Surveillance"/>
            <person name="Tarr C.L."/>
            <person name="Trees E."/>
            <person name="Katz L.S."/>
            <person name="Carleton-Romer H.A."/>
            <person name="Stroika S."/>
            <person name="Kucerova Z."/>
            <person name="Roache K.F."/>
            <person name="Sabol A.L."/>
            <person name="Besser J."/>
            <person name="Gerner-Smidt P."/>
        </authorList>
    </citation>
    <scope>NUCLEOTIDE SEQUENCE</scope>
    <source>
        <strain evidence="1">2014K-0489</strain>
    </source>
</reference>